<evidence type="ECO:0000256" key="2">
    <source>
        <dbReference type="SAM" id="Phobius"/>
    </source>
</evidence>
<feature type="transmembrane region" description="Helical" evidence="2">
    <location>
        <begin position="6"/>
        <end position="24"/>
    </location>
</feature>
<feature type="compositionally biased region" description="Basic and acidic residues" evidence="1">
    <location>
        <begin position="88"/>
        <end position="98"/>
    </location>
</feature>
<feature type="region of interest" description="Disordered" evidence="1">
    <location>
        <begin position="39"/>
        <end position="98"/>
    </location>
</feature>
<keyword evidence="2" id="KW-1133">Transmembrane helix</keyword>
<keyword evidence="2" id="KW-0812">Transmembrane</keyword>
<protein>
    <submittedName>
        <fullName evidence="3">Uncharacterized protein</fullName>
    </submittedName>
</protein>
<accession>A0A0A8YWU8</accession>
<sequence>MNWLIVPTYLLLPYTNCLAYGLFLQKPRGRRGGAMTWTPLWAAKRPPPSTSSSAPQSGHARRCRSPRGTASTAPHPRTGHATARPQAPHREAARAEAA</sequence>
<keyword evidence="2" id="KW-0472">Membrane</keyword>
<organism evidence="3">
    <name type="scientific">Arundo donax</name>
    <name type="common">Giant reed</name>
    <name type="synonym">Donax arundinaceus</name>
    <dbReference type="NCBI Taxonomy" id="35708"/>
    <lineage>
        <taxon>Eukaryota</taxon>
        <taxon>Viridiplantae</taxon>
        <taxon>Streptophyta</taxon>
        <taxon>Embryophyta</taxon>
        <taxon>Tracheophyta</taxon>
        <taxon>Spermatophyta</taxon>
        <taxon>Magnoliopsida</taxon>
        <taxon>Liliopsida</taxon>
        <taxon>Poales</taxon>
        <taxon>Poaceae</taxon>
        <taxon>PACMAD clade</taxon>
        <taxon>Arundinoideae</taxon>
        <taxon>Arundineae</taxon>
        <taxon>Arundo</taxon>
    </lineage>
</organism>
<evidence type="ECO:0000313" key="3">
    <source>
        <dbReference type="EMBL" id="JAD31051.1"/>
    </source>
</evidence>
<name>A0A0A8YWU8_ARUDO</name>
<evidence type="ECO:0000256" key="1">
    <source>
        <dbReference type="SAM" id="MobiDB-lite"/>
    </source>
</evidence>
<reference evidence="3" key="2">
    <citation type="journal article" date="2015" name="Data Brief">
        <title>Shoot transcriptome of the giant reed, Arundo donax.</title>
        <authorList>
            <person name="Barrero R.A."/>
            <person name="Guerrero F.D."/>
            <person name="Moolhuijzen P."/>
            <person name="Goolsby J.A."/>
            <person name="Tidwell J."/>
            <person name="Bellgard S.E."/>
            <person name="Bellgard M.I."/>
        </authorList>
    </citation>
    <scope>NUCLEOTIDE SEQUENCE</scope>
    <source>
        <tissue evidence="3">Shoot tissue taken approximately 20 cm above the soil surface</tissue>
    </source>
</reference>
<proteinExistence type="predicted"/>
<dbReference type="EMBL" id="GBRH01266844">
    <property type="protein sequence ID" value="JAD31051.1"/>
    <property type="molecule type" value="Transcribed_RNA"/>
</dbReference>
<reference evidence="3" key="1">
    <citation type="submission" date="2014-09" db="EMBL/GenBank/DDBJ databases">
        <authorList>
            <person name="Magalhaes I.L.F."/>
            <person name="Oliveira U."/>
            <person name="Santos F.R."/>
            <person name="Vidigal T.H.D.A."/>
            <person name="Brescovit A.D."/>
            <person name="Santos A.J."/>
        </authorList>
    </citation>
    <scope>NUCLEOTIDE SEQUENCE</scope>
    <source>
        <tissue evidence="3">Shoot tissue taken approximately 20 cm above the soil surface</tissue>
    </source>
</reference>
<dbReference type="AlphaFoldDB" id="A0A0A8YWU8"/>